<dbReference type="SMART" id="SM00382">
    <property type="entry name" value="AAA"/>
    <property type="match status" value="1"/>
</dbReference>
<dbReference type="Pfam" id="PF22942">
    <property type="entry name" value="DUF7025"/>
    <property type="match status" value="1"/>
</dbReference>
<dbReference type="Gene3D" id="3.40.50.300">
    <property type="entry name" value="P-loop containing nucleotide triphosphate hydrolases"/>
    <property type="match status" value="1"/>
</dbReference>
<feature type="compositionally biased region" description="Polar residues" evidence="1">
    <location>
        <begin position="1030"/>
        <end position="1044"/>
    </location>
</feature>
<dbReference type="Pfam" id="PF00004">
    <property type="entry name" value="AAA"/>
    <property type="match status" value="1"/>
</dbReference>
<evidence type="ECO:0000256" key="1">
    <source>
        <dbReference type="SAM" id="MobiDB-lite"/>
    </source>
</evidence>
<feature type="region of interest" description="Disordered" evidence="1">
    <location>
        <begin position="1023"/>
        <end position="1044"/>
    </location>
</feature>
<feature type="domain" description="AAA+ ATPase" evidence="2">
    <location>
        <begin position="610"/>
        <end position="737"/>
    </location>
</feature>
<reference evidence="3 4" key="1">
    <citation type="journal article" date="2016" name="Sci. Rep.">
        <title>Peltaster fructicola genome reveals evolution from an invasive phytopathogen to an ectophytic parasite.</title>
        <authorList>
            <person name="Xu C."/>
            <person name="Chen H."/>
            <person name="Gleason M.L."/>
            <person name="Xu J.R."/>
            <person name="Liu H."/>
            <person name="Zhang R."/>
            <person name="Sun G."/>
        </authorList>
    </citation>
    <scope>NUCLEOTIDE SEQUENCE [LARGE SCALE GENOMIC DNA]</scope>
    <source>
        <strain evidence="3 4">LNHT1506</strain>
    </source>
</reference>
<accession>A0A6H0Y371</accession>
<dbReference type="GO" id="GO:0005524">
    <property type="term" value="F:ATP binding"/>
    <property type="evidence" value="ECO:0007669"/>
    <property type="project" value="InterPro"/>
</dbReference>
<protein>
    <recommendedName>
        <fullName evidence="2">AAA+ ATPase domain-containing protein</fullName>
    </recommendedName>
</protein>
<feature type="compositionally biased region" description="Low complexity" evidence="1">
    <location>
        <begin position="987"/>
        <end position="996"/>
    </location>
</feature>
<dbReference type="AlphaFoldDB" id="A0A6H0Y371"/>
<dbReference type="InterPro" id="IPR003959">
    <property type="entry name" value="ATPase_AAA_core"/>
</dbReference>
<dbReference type="InterPro" id="IPR056599">
    <property type="entry name" value="AAA_lid_fung"/>
</dbReference>
<sequence>MEDRSVATASQDDGDSPQRKMQTMVTEMLRNMETTLKGDKPTATTALRKGEEDAKGVRVESALHETSIMTVKSFLERKFTLTTQHAALDVVVSSQALLDEMDLTALPITTLLEESLEQTTAATFNKFHSLALLQINSRALVRVINRYLSHEEQFTTTNKAWAHLAPFKTLCRIQKQLRQHLKDLHAKYGMNTGGNEGATSSSETVPVHSAFSNNAYLDLIQLLSFFDRYIRPWYNNLRSAAITEVSFDDLTALYQPGDLVVVPDSTQRVYRVAGVSGGCAKLRHVLNGDTADELSSIDAGDTQNYGTVDQLHDWHQLVLVCYFVKYDGSAFVRQYRTFKIKPYRRPRDVKLNRPYPERLTTAKFREQRWEEGLRFYSMTDPANRPAFYKYKGRTLIEDFEGITLTQNGSLEEGWRDPPLAASDVVDADVVVDLDIAILNRPKWAGGYDEMITELPNIDDTLETAPSPNVFLQDRHIWDDQQFKAYSAKDLWLAEQEEEDTKDKEHRELFKARDTERSKQGLNDSILLLPGRVFGYLLRDREWTCFDLSSSATWTAIQEDDSAWRQMQINESHRRNLVALVARHFKNREHRRGGRLVDHVDGFDLIQGKGRGLVILLHGAPGVGKTSTAESIAARFGKPLLPITCGNLGTNVYRVEYELKEHFSLAEKWGCVVLLDEADVFLARREKSDIDRNALVSIFLNTLEYFSGVLFLTTNRTGDFDEAFTSRIHVSLWYPDLDMATTRKIWQNDIDRLMQQQATGDGTIHVESGEEILRYAEKHCEAYKILQRSPWNGRQIRNAFQTAVALAEFEAKEKSLPAPTLNWTHFRKVAIASNHFEGYLTETRGKNEDELAKEFSLRARFNAYAGIHGDDMPRMHEVKKWKKISLYKAHEFIKSIGPDTVVEPPPDLFEAELENSINKALRVHKQPIPAQQPAFMGTQQYVYPQGSPMLVPGQQILYPPGMPQRPLTPSGMMQQPYSPPMQQPYPPTSMQQTVQPMQYQQGVAQPLQYQQEAGQTLQYQSPQYQQQSGLASQPAQPQYQGSSASQITQINGMMHAQSLYQDSTSQIKTQTQA</sequence>
<gene>
    <name evidence="3" type="ORF">AMS68_006868</name>
</gene>
<evidence type="ECO:0000313" key="3">
    <source>
        <dbReference type="EMBL" id="QIX01351.1"/>
    </source>
</evidence>
<dbReference type="Proteomes" id="UP000503462">
    <property type="component" value="Chromosome 4"/>
</dbReference>
<dbReference type="SUPFAM" id="SSF52540">
    <property type="entry name" value="P-loop containing nucleoside triphosphate hydrolases"/>
    <property type="match status" value="1"/>
</dbReference>
<dbReference type="InterPro" id="IPR054289">
    <property type="entry name" value="DUF7025"/>
</dbReference>
<dbReference type="GO" id="GO:0016887">
    <property type="term" value="F:ATP hydrolysis activity"/>
    <property type="evidence" value="ECO:0007669"/>
    <property type="project" value="InterPro"/>
</dbReference>
<name>A0A6H0Y371_9PEZI</name>
<keyword evidence="4" id="KW-1185">Reference proteome</keyword>
<organism evidence="3 4">
    <name type="scientific">Peltaster fructicola</name>
    <dbReference type="NCBI Taxonomy" id="286661"/>
    <lineage>
        <taxon>Eukaryota</taxon>
        <taxon>Fungi</taxon>
        <taxon>Dikarya</taxon>
        <taxon>Ascomycota</taxon>
        <taxon>Pezizomycotina</taxon>
        <taxon>Dothideomycetes</taxon>
        <taxon>Dothideomycetes incertae sedis</taxon>
        <taxon>Peltaster</taxon>
    </lineage>
</organism>
<feature type="region of interest" description="Disordered" evidence="1">
    <location>
        <begin position="1"/>
        <end position="20"/>
    </location>
</feature>
<evidence type="ECO:0000313" key="4">
    <source>
        <dbReference type="Proteomes" id="UP000503462"/>
    </source>
</evidence>
<feature type="compositionally biased region" description="Pro residues" evidence="1">
    <location>
        <begin position="976"/>
        <end position="986"/>
    </location>
</feature>
<dbReference type="EMBL" id="CP051142">
    <property type="protein sequence ID" value="QIX01351.1"/>
    <property type="molecule type" value="Genomic_DNA"/>
</dbReference>
<dbReference type="OrthoDB" id="10042665at2759"/>
<dbReference type="PANTHER" id="PTHR46411:SF3">
    <property type="entry name" value="AAA+ ATPASE DOMAIN-CONTAINING PROTEIN"/>
    <property type="match status" value="1"/>
</dbReference>
<proteinExistence type="predicted"/>
<dbReference type="Pfam" id="PF23232">
    <property type="entry name" value="AAA_lid_13"/>
    <property type="match status" value="1"/>
</dbReference>
<dbReference type="InterPro" id="IPR027417">
    <property type="entry name" value="P-loop_NTPase"/>
</dbReference>
<evidence type="ECO:0000259" key="2">
    <source>
        <dbReference type="SMART" id="SM00382"/>
    </source>
</evidence>
<feature type="region of interest" description="Disordered" evidence="1">
    <location>
        <begin position="957"/>
        <end position="996"/>
    </location>
</feature>
<dbReference type="PANTHER" id="PTHR46411">
    <property type="entry name" value="FAMILY ATPASE, PUTATIVE-RELATED"/>
    <property type="match status" value="1"/>
</dbReference>
<dbReference type="CDD" id="cd19481">
    <property type="entry name" value="RecA-like_protease"/>
    <property type="match status" value="1"/>
</dbReference>
<dbReference type="InterPro" id="IPR003593">
    <property type="entry name" value="AAA+_ATPase"/>
</dbReference>